<dbReference type="EMBL" id="PGTO01000002">
    <property type="protein sequence ID" value="RAU23209.1"/>
    <property type="molecule type" value="Genomic_DNA"/>
</dbReference>
<dbReference type="AlphaFoldDB" id="A0A364P1I4"/>
<dbReference type="Gene3D" id="3.40.50.2000">
    <property type="entry name" value="Glycogen Phosphorylase B"/>
    <property type="match status" value="1"/>
</dbReference>
<evidence type="ECO:0000256" key="3">
    <source>
        <dbReference type="ARBA" id="ARBA00011970"/>
    </source>
</evidence>
<keyword evidence="6" id="KW-0677">Repeat</keyword>
<dbReference type="PANTHER" id="PTHR44835:SF1">
    <property type="entry name" value="PROTEIN O-GLCNAC TRANSFERASE"/>
    <property type="match status" value="1"/>
</dbReference>
<dbReference type="GO" id="GO:0097363">
    <property type="term" value="F:protein O-acetylglucosaminyltransferase activity"/>
    <property type="evidence" value="ECO:0007669"/>
    <property type="project" value="UniProtKB-EC"/>
</dbReference>
<evidence type="ECO:0000256" key="6">
    <source>
        <dbReference type="ARBA" id="ARBA00022737"/>
    </source>
</evidence>
<feature type="repeat" description="TPR" evidence="8">
    <location>
        <begin position="106"/>
        <end position="139"/>
    </location>
</feature>
<feature type="repeat" description="TPR" evidence="8">
    <location>
        <begin position="242"/>
        <end position="275"/>
    </location>
</feature>
<keyword evidence="11" id="KW-1185">Reference proteome</keyword>
<feature type="domain" description="O-GlcNAc transferase C-terminal" evidence="9">
    <location>
        <begin position="319"/>
        <end position="470"/>
    </location>
</feature>
<evidence type="ECO:0000256" key="1">
    <source>
        <dbReference type="ARBA" id="ARBA00004922"/>
    </source>
</evidence>
<dbReference type="OrthoDB" id="146908at2"/>
<gene>
    <name evidence="10" type="ORF">CU669_03360</name>
</gene>
<dbReference type="InterPro" id="IPR051939">
    <property type="entry name" value="Glycosyltr_41/O-GlcNAc_trsf"/>
</dbReference>
<sequence length="684" mass="74018">MINVQAALQQVEALLRAGKGADAARLCKQLRKNRVDGPALLKLEGIAAFMLGHHAEAAKALGRFCDMAPNDSGSLAILGNVQQALGKPERAATAFRRVLALEPNAAPIHYNLGNALLDLGDYAAAAESFGRAMALQPNYAKAMAGQAQALAALGQDEAAVAAYVAALTVDPDMAQAHTNLGSLLQGLGRFAEAAAAHSRAVALKPDFAEAHTNLGNALQDLGRLDEAVAAHSRAVALAPRQARCHNNLGAALFAVARQKEAAECYEKALSLAPDMKAWRNLLAAALYRDDLDHAGLEKVQRRFGRAFDQRPGKMTPVPCDGPIRVGYLTSDFKNHPVAGNMLPVLERMNRAAFPIHVYANQIRSDAMSERIRALAAGWTDIGRMSDAEAAERIRADGIHILVSLAGHFDENRPTICAHRAAPVQISLHDVATSGLAAMDYIIGDSLLLPRGSPEVFSERQLRLPHFYVADLPGDLPPLRDPDGSAGPVFCCFNNPSKIGPATLAAWGRILGALPDARLVLKYQGRYGNREIRERFITLLIQAGAKAEQVVMLDLSEPFAAFLDRYNDADLALDPFPFSGSTTTFQALCMGVPVLTWPWQRMVSRWTASMLEPLELNEFIADSADDYVARAVAFAAGRAQWRARRAALRARLAASSLCDGSRWARHLERLYGAVWRRHLAKTQAR</sequence>
<feature type="repeat" description="TPR" evidence="8">
    <location>
        <begin position="174"/>
        <end position="207"/>
    </location>
</feature>
<keyword evidence="4" id="KW-0328">Glycosyltransferase</keyword>
<feature type="repeat" description="TPR" evidence="8">
    <location>
        <begin position="72"/>
        <end position="105"/>
    </location>
</feature>
<evidence type="ECO:0000313" key="10">
    <source>
        <dbReference type="EMBL" id="RAU23209.1"/>
    </source>
</evidence>
<keyword evidence="5" id="KW-0808">Transferase</keyword>
<dbReference type="Pfam" id="PF13432">
    <property type="entry name" value="TPR_16"/>
    <property type="match status" value="2"/>
</dbReference>
<name>A0A364P1I4_9PROT</name>
<feature type="repeat" description="TPR" evidence="8">
    <location>
        <begin position="208"/>
        <end position="241"/>
    </location>
</feature>
<evidence type="ECO:0000256" key="2">
    <source>
        <dbReference type="ARBA" id="ARBA00005386"/>
    </source>
</evidence>
<dbReference type="RefSeq" id="WP_112142407.1">
    <property type="nucleotide sequence ID" value="NZ_PGTO01000002.1"/>
</dbReference>
<protein>
    <recommendedName>
        <fullName evidence="3">protein O-GlcNAc transferase</fullName>
        <ecNumber evidence="3">2.4.1.255</ecNumber>
    </recommendedName>
</protein>
<comment type="pathway">
    <text evidence="1">Protein modification; protein glycosylation.</text>
</comment>
<dbReference type="PROSITE" id="PS50005">
    <property type="entry name" value="TPR"/>
    <property type="match status" value="5"/>
</dbReference>
<dbReference type="SMART" id="SM00028">
    <property type="entry name" value="TPR"/>
    <property type="match status" value="7"/>
</dbReference>
<organism evidence="10 11">
    <name type="scientific">Paramagnetospirillum kuznetsovii</name>
    <dbReference type="NCBI Taxonomy" id="2053833"/>
    <lineage>
        <taxon>Bacteria</taxon>
        <taxon>Pseudomonadati</taxon>
        <taxon>Pseudomonadota</taxon>
        <taxon>Alphaproteobacteria</taxon>
        <taxon>Rhodospirillales</taxon>
        <taxon>Magnetospirillaceae</taxon>
        <taxon>Paramagnetospirillum</taxon>
    </lineage>
</organism>
<dbReference type="Pfam" id="PF13844">
    <property type="entry name" value="Glyco_transf_41"/>
    <property type="match status" value="2"/>
</dbReference>
<dbReference type="Pfam" id="PF13424">
    <property type="entry name" value="TPR_12"/>
    <property type="match status" value="1"/>
</dbReference>
<keyword evidence="7 8" id="KW-0802">TPR repeat</keyword>
<dbReference type="PROSITE" id="PS50293">
    <property type="entry name" value="TPR_REGION"/>
    <property type="match status" value="2"/>
</dbReference>
<dbReference type="InterPro" id="IPR019734">
    <property type="entry name" value="TPR_rpt"/>
</dbReference>
<proteinExistence type="inferred from homology"/>
<evidence type="ECO:0000256" key="5">
    <source>
        <dbReference type="ARBA" id="ARBA00022679"/>
    </source>
</evidence>
<dbReference type="Gene3D" id="1.25.40.10">
    <property type="entry name" value="Tetratricopeptide repeat domain"/>
    <property type="match status" value="3"/>
</dbReference>
<dbReference type="SUPFAM" id="SSF48452">
    <property type="entry name" value="TPR-like"/>
    <property type="match status" value="1"/>
</dbReference>
<reference evidence="10 11" key="1">
    <citation type="submission" date="2017-11" db="EMBL/GenBank/DDBJ databases">
        <title>Draft genome sequence of magnetotactic bacterium Magnetospirillum kuznetsovii LBB-42.</title>
        <authorList>
            <person name="Grouzdev D.S."/>
            <person name="Rysina M.S."/>
            <person name="Baslerov R.V."/>
            <person name="Koziaeva V."/>
        </authorList>
    </citation>
    <scope>NUCLEOTIDE SEQUENCE [LARGE SCALE GENOMIC DNA]</scope>
    <source>
        <strain evidence="10 11">LBB-42</strain>
    </source>
</reference>
<dbReference type="EC" id="2.4.1.255" evidence="3"/>
<accession>A0A364P1I4</accession>
<dbReference type="PANTHER" id="PTHR44835">
    <property type="entry name" value="UDP-N-ACETYLGLUCOSAMINE--PEPTIDE N-ACETYLGLUCOSAMINYLTRANSFERASE SPINDLY-RELATED"/>
    <property type="match status" value="1"/>
</dbReference>
<evidence type="ECO:0000256" key="4">
    <source>
        <dbReference type="ARBA" id="ARBA00022676"/>
    </source>
</evidence>
<evidence type="ECO:0000256" key="7">
    <source>
        <dbReference type="ARBA" id="ARBA00022803"/>
    </source>
</evidence>
<dbReference type="InterPro" id="IPR011990">
    <property type="entry name" value="TPR-like_helical_dom_sf"/>
</dbReference>
<dbReference type="Gene3D" id="3.40.50.11380">
    <property type="match status" value="1"/>
</dbReference>
<comment type="caution">
    <text evidence="10">The sequence shown here is derived from an EMBL/GenBank/DDBJ whole genome shotgun (WGS) entry which is preliminary data.</text>
</comment>
<dbReference type="Proteomes" id="UP000251075">
    <property type="component" value="Unassembled WGS sequence"/>
</dbReference>
<evidence type="ECO:0000313" key="11">
    <source>
        <dbReference type="Proteomes" id="UP000251075"/>
    </source>
</evidence>
<evidence type="ECO:0000256" key="8">
    <source>
        <dbReference type="PROSITE-ProRule" id="PRU00339"/>
    </source>
</evidence>
<feature type="domain" description="O-GlcNAc transferase C-terminal" evidence="9">
    <location>
        <begin position="488"/>
        <end position="664"/>
    </location>
</feature>
<dbReference type="Pfam" id="PF13414">
    <property type="entry name" value="TPR_11"/>
    <property type="match status" value="1"/>
</dbReference>
<comment type="similarity">
    <text evidence="2">Belongs to the glycosyltransferase 41 family. O-GlcNAc transferase subfamily.</text>
</comment>
<evidence type="ECO:0000259" key="9">
    <source>
        <dbReference type="Pfam" id="PF13844"/>
    </source>
</evidence>
<dbReference type="InterPro" id="IPR029489">
    <property type="entry name" value="OGT/SEC/SPY_C"/>
</dbReference>